<keyword evidence="3" id="KW-1003">Cell membrane</keyword>
<dbReference type="Pfam" id="PF13306">
    <property type="entry name" value="LRR_5"/>
    <property type="match status" value="1"/>
</dbReference>
<accession>A0A154PQ33</accession>
<dbReference type="InterPro" id="IPR026906">
    <property type="entry name" value="LRR_5"/>
</dbReference>
<keyword evidence="10" id="KW-0472">Membrane</keyword>
<keyword evidence="6" id="KW-0732">Signal</keyword>
<evidence type="ECO:0000256" key="12">
    <source>
        <dbReference type="ARBA" id="ARBA00023303"/>
    </source>
</evidence>
<gene>
    <name evidence="14" type="ORF">WN55_05929</name>
</gene>
<dbReference type="SUPFAM" id="SSF52058">
    <property type="entry name" value="L domain-like"/>
    <property type="match status" value="3"/>
</dbReference>
<dbReference type="InterPro" id="IPR051432">
    <property type="entry name" value="KCNMA1_auxiliary"/>
</dbReference>
<keyword evidence="4" id="KW-0433">Leucine-rich repeat</keyword>
<dbReference type="Proteomes" id="UP000076502">
    <property type="component" value="Unassembled WGS sequence"/>
</dbReference>
<keyword evidence="5" id="KW-0812">Transmembrane</keyword>
<evidence type="ECO:0000313" key="14">
    <source>
        <dbReference type="EMBL" id="KZC13230.1"/>
    </source>
</evidence>
<dbReference type="PANTHER" id="PTHR46473:SF23">
    <property type="entry name" value="GH08155P"/>
    <property type="match status" value="1"/>
</dbReference>
<dbReference type="InterPro" id="IPR001611">
    <property type="entry name" value="Leu-rich_rpt"/>
</dbReference>
<keyword evidence="12" id="KW-0407">Ion channel</keyword>
<dbReference type="SMART" id="SM00365">
    <property type="entry name" value="LRR_SD22"/>
    <property type="match status" value="7"/>
</dbReference>
<dbReference type="OrthoDB" id="2013775at2759"/>
<keyword evidence="15" id="KW-1185">Reference proteome</keyword>
<dbReference type="GO" id="GO:0005886">
    <property type="term" value="C:plasma membrane"/>
    <property type="evidence" value="ECO:0007669"/>
    <property type="project" value="UniProtKB-SubCell"/>
</dbReference>
<dbReference type="AlphaFoldDB" id="A0A154PQ33"/>
<keyword evidence="11" id="KW-1015">Disulfide bond</keyword>
<evidence type="ECO:0000256" key="6">
    <source>
        <dbReference type="ARBA" id="ARBA00022729"/>
    </source>
</evidence>
<feature type="coiled-coil region" evidence="13">
    <location>
        <begin position="167"/>
        <end position="196"/>
    </location>
</feature>
<evidence type="ECO:0000256" key="1">
    <source>
        <dbReference type="ARBA" id="ARBA00004162"/>
    </source>
</evidence>
<dbReference type="SMART" id="SM00369">
    <property type="entry name" value="LRR_TYP"/>
    <property type="match status" value="15"/>
</dbReference>
<keyword evidence="7" id="KW-0677">Repeat</keyword>
<dbReference type="EMBL" id="KQ434996">
    <property type="protein sequence ID" value="KZC13230.1"/>
    <property type="molecule type" value="Genomic_DNA"/>
</dbReference>
<dbReference type="PROSITE" id="PS51450">
    <property type="entry name" value="LRR"/>
    <property type="match status" value="6"/>
</dbReference>
<evidence type="ECO:0000256" key="7">
    <source>
        <dbReference type="ARBA" id="ARBA00022737"/>
    </source>
</evidence>
<proteinExistence type="predicted"/>
<evidence type="ECO:0000256" key="11">
    <source>
        <dbReference type="ARBA" id="ARBA00023157"/>
    </source>
</evidence>
<evidence type="ECO:0000256" key="13">
    <source>
        <dbReference type="SAM" id="Coils"/>
    </source>
</evidence>
<reference evidence="14 15" key="1">
    <citation type="submission" date="2015-07" db="EMBL/GenBank/DDBJ databases">
        <title>The genome of Dufourea novaeangliae.</title>
        <authorList>
            <person name="Pan H."/>
            <person name="Kapheim K."/>
        </authorList>
    </citation>
    <scope>NUCLEOTIDE SEQUENCE [LARGE SCALE GENOMIC DNA]</scope>
    <source>
        <strain evidence="14">0120121106</strain>
        <tissue evidence="14">Whole body</tissue>
    </source>
</reference>
<evidence type="ECO:0000256" key="5">
    <source>
        <dbReference type="ARBA" id="ARBA00022692"/>
    </source>
</evidence>
<evidence type="ECO:0000256" key="3">
    <source>
        <dbReference type="ARBA" id="ARBA00022475"/>
    </source>
</evidence>
<dbReference type="FunFam" id="3.80.10.10:FF:001164">
    <property type="entry name" value="GH01279p"/>
    <property type="match status" value="1"/>
</dbReference>
<evidence type="ECO:0000256" key="2">
    <source>
        <dbReference type="ARBA" id="ARBA00022448"/>
    </source>
</evidence>
<evidence type="ECO:0000256" key="4">
    <source>
        <dbReference type="ARBA" id="ARBA00022614"/>
    </source>
</evidence>
<evidence type="ECO:0000313" key="15">
    <source>
        <dbReference type="Proteomes" id="UP000076502"/>
    </source>
</evidence>
<keyword evidence="2" id="KW-0813">Transport</keyword>
<sequence>MILFHILLLPLVAAVPLNLSLKNYVLNIENGTLKNVEYSGDATTELDLSNMELLRVEKDALDNISNIKSLSLANNSIESLPEFMFSNLTNLENLNLADNKLASLENLFVRLEKLEVLNISCNPVMHLRRGHLFGLTKSTTIYTHRNHFWSISTGTFTNSFLKYNEDLKQLEEMKAEGDIEQKNQEKEKQMDSAKDDLLKCDCPQSDKVQIKPGQKLKLCIPNKMLLSIEPLEEGTQIAEGSPCLEWPIDEKEKKVSLRGLGIEGFHEGWYQLQYYQIASLDLSNNDITEITKELLNDLPEGLIYINLSENRIRGIYNQVIENSYLKMLNLKNNLIEHIEEGALQKTNLTGLFLTGNQLDNLAFVSSLPQTLTELVMSDNQIPSISDNAFSNLPRLMYLNLDNNNINRLQNNAFQGLESLQVLIVTRNSLMEIEREAFANLRRLTTLYLYRNSLTKLQNGTFAELESLKDLNLAWNKFDIITNNTFACLPQALDFLHLDFNEIKTLEAGSFVDVPRFTLSLTGNKISSIQRGTFDLPTLKDLHLNNNTLTTIDGDSYEGLPQLKRLWLTANQIVEIPKGSCKNLGSLNILDISQNPFQELKNGALYGLNTARGNFLYIYHNQLKALEGGVFDDV</sequence>
<organism evidence="14 15">
    <name type="scientific">Dufourea novaeangliae</name>
    <name type="common">Sweat bee</name>
    <dbReference type="NCBI Taxonomy" id="178035"/>
    <lineage>
        <taxon>Eukaryota</taxon>
        <taxon>Metazoa</taxon>
        <taxon>Ecdysozoa</taxon>
        <taxon>Arthropoda</taxon>
        <taxon>Hexapoda</taxon>
        <taxon>Insecta</taxon>
        <taxon>Pterygota</taxon>
        <taxon>Neoptera</taxon>
        <taxon>Endopterygota</taxon>
        <taxon>Hymenoptera</taxon>
        <taxon>Apocrita</taxon>
        <taxon>Aculeata</taxon>
        <taxon>Apoidea</taxon>
        <taxon>Anthophila</taxon>
        <taxon>Halictidae</taxon>
        <taxon>Rophitinae</taxon>
        <taxon>Dufourea</taxon>
    </lineage>
</organism>
<evidence type="ECO:0000256" key="9">
    <source>
        <dbReference type="ARBA" id="ARBA00023065"/>
    </source>
</evidence>
<protein>
    <submittedName>
        <fullName evidence="14">Insulin-like growth factor-binding protein complex acid labile subunit</fullName>
    </submittedName>
</protein>
<dbReference type="GO" id="GO:0034220">
    <property type="term" value="P:monoatomic ion transmembrane transport"/>
    <property type="evidence" value="ECO:0007669"/>
    <property type="project" value="UniProtKB-KW"/>
</dbReference>
<evidence type="ECO:0000256" key="10">
    <source>
        <dbReference type="ARBA" id="ARBA00023136"/>
    </source>
</evidence>
<keyword evidence="9" id="KW-0406">Ion transport</keyword>
<dbReference type="OMA" id="WSQVIEN"/>
<dbReference type="InterPro" id="IPR032675">
    <property type="entry name" value="LRR_dom_sf"/>
</dbReference>
<dbReference type="Pfam" id="PF13855">
    <property type="entry name" value="LRR_8"/>
    <property type="match status" value="4"/>
</dbReference>
<dbReference type="STRING" id="178035.A0A154PQ33"/>
<dbReference type="PANTHER" id="PTHR46473">
    <property type="entry name" value="GH08155P"/>
    <property type="match status" value="1"/>
</dbReference>
<keyword evidence="13" id="KW-0175">Coiled coil</keyword>
<dbReference type="Gene3D" id="3.80.10.10">
    <property type="entry name" value="Ribonuclease Inhibitor"/>
    <property type="match status" value="4"/>
</dbReference>
<comment type="subcellular location">
    <subcellularLocation>
        <location evidence="1">Cell membrane</location>
        <topology evidence="1">Single-pass membrane protein</topology>
    </subcellularLocation>
</comment>
<name>A0A154PQ33_DUFNO</name>
<keyword evidence="8" id="KW-1133">Transmembrane helix</keyword>
<evidence type="ECO:0000256" key="8">
    <source>
        <dbReference type="ARBA" id="ARBA00022989"/>
    </source>
</evidence>
<dbReference type="InterPro" id="IPR003591">
    <property type="entry name" value="Leu-rich_rpt_typical-subtyp"/>
</dbReference>